<evidence type="ECO:0000256" key="1">
    <source>
        <dbReference type="ARBA" id="ARBA00006484"/>
    </source>
</evidence>
<evidence type="ECO:0000256" key="2">
    <source>
        <dbReference type="ARBA" id="ARBA00023002"/>
    </source>
</evidence>
<reference evidence="4 5" key="1">
    <citation type="submission" date="2016-05" db="EMBL/GenBank/DDBJ databases">
        <title>Comparative analysis of secretome profiles of manganese(II)-oxidizing ascomycete fungi.</title>
        <authorList>
            <consortium name="DOE Joint Genome Institute"/>
            <person name="Zeiner C.A."/>
            <person name="Purvine S.O."/>
            <person name="Zink E.M."/>
            <person name="Wu S."/>
            <person name="Pasa-Tolic L."/>
            <person name="Chaput D.L."/>
            <person name="Haridas S."/>
            <person name="Grigoriev I.V."/>
            <person name="Santelli C.M."/>
            <person name="Hansel C.M."/>
        </authorList>
    </citation>
    <scope>NUCLEOTIDE SEQUENCE [LARGE SCALE GENOMIC DNA]</scope>
    <source>
        <strain evidence="4 5">AP3s5-JAC2a</strain>
    </source>
</reference>
<dbReference type="RefSeq" id="XP_018029175.1">
    <property type="nucleotide sequence ID" value="XM_018181661.1"/>
</dbReference>
<dbReference type="PRINTS" id="PR00081">
    <property type="entry name" value="GDHRDH"/>
</dbReference>
<keyword evidence="5" id="KW-1185">Reference proteome</keyword>
<evidence type="ECO:0000313" key="4">
    <source>
        <dbReference type="EMBL" id="OAF98809.1"/>
    </source>
</evidence>
<dbReference type="OrthoDB" id="1933717at2759"/>
<dbReference type="PANTHER" id="PTHR43669">
    <property type="entry name" value="5-KETO-D-GLUCONATE 5-REDUCTASE"/>
    <property type="match status" value="1"/>
</dbReference>
<dbReference type="Gene3D" id="3.40.50.720">
    <property type="entry name" value="NAD(P)-binding Rossmann-like Domain"/>
    <property type="match status" value="1"/>
</dbReference>
<dbReference type="AlphaFoldDB" id="A0A177BWW5"/>
<dbReference type="Proteomes" id="UP000077069">
    <property type="component" value="Unassembled WGS sequence"/>
</dbReference>
<dbReference type="InParanoid" id="A0A177BWW5"/>
<dbReference type="STRING" id="1460663.A0A177BWW5"/>
<dbReference type="InterPro" id="IPR057326">
    <property type="entry name" value="KR_dom"/>
</dbReference>
<evidence type="ECO:0000313" key="5">
    <source>
        <dbReference type="Proteomes" id="UP000077069"/>
    </source>
</evidence>
<dbReference type="GeneID" id="28765147"/>
<sequence length="300" mass="32376">MSAQLDPNMLTAPFQLTKAMHRDVYPAVDPKRLAPLASDKVILITGSGGGLGYAVAKTWTLANAKGVVLVGRDEQKLDSVAKELKGNILVASGDITKEDDVKAIFEKAIAKFGAVDVVLNAAGIVNYGTIGEMEPSQWWAEHEINVKATYILAHYLHNFNKDRTTTFINLVSLGASMTNPGLSSLSTSQLAATKLGEHLDLELSNVRVFSIHPGIVEAKDGRGTVIDAMTPFAKDQPELTGAFTLYLLKPEADVLRGGYVSVNWDVEEIEKHGDEIKAGRLLRLGHINAKVGPDGHPWAQ</sequence>
<dbReference type="CDD" id="cd05233">
    <property type="entry name" value="SDR_c"/>
    <property type="match status" value="1"/>
</dbReference>
<organism evidence="4 5">
    <name type="scientific">Paraphaeosphaeria sporulosa</name>
    <dbReference type="NCBI Taxonomy" id="1460663"/>
    <lineage>
        <taxon>Eukaryota</taxon>
        <taxon>Fungi</taxon>
        <taxon>Dikarya</taxon>
        <taxon>Ascomycota</taxon>
        <taxon>Pezizomycotina</taxon>
        <taxon>Dothideomycetes</taxon>
        <taxon>Pleosporomycetidae</taxon>
        <taxon>Pleosporales</taxon>
        <taxon>Massarineae</taxon>
        <taxon>Didymosphaeriaceae</taxon>
        <taxon>Paraphaeosphaeria</taxon>
    </lineage>
</organism>
<evidence type="ECO:0000259" key="3">
    <source>
        <dbReference type="SMART" id="SM00822"/>
    </source>
</evidence>
<dbReference type="InterPro" id="IPR002347">
    <property type="entry name" value="SDR_fam"/>
</dbReference>
<dbReference type="InterPro" id="IPR036291">
    <property type="entry name" value="NAD(P)-bd_dom_sf"/>
</dbReference>
<dbReference type="Pfam" id="PF00106">
    <property type="entry name" value="adh_short"/>
    <property type="match status" value="1"/>
</dbReference>
<dbReference type="SUPFAM" id="SSF51735">
    <property type="entry name" value="NAD(P)-binding Rossmann-fold domains"/>
    <property type="match status" value="1"/>
</dbReference>
<keyword evidence="2" id="KW-0560">Oxidoreductase</keyword>
<dbReference type="PANTHER" id="PTHR43669:SF3">
    <property type="entry name" value="ALCOHOL DEHYDROGENASE, PUTATIVE (AFU_ORTHOLOGUE AFUA_3G03445)-RELATED"/>
    <property type="match status" value="1"/>
</dbReference>
<proteinExistence type="inferred from homology"/>
<dbReference type="SMART" id="SM00822">
    <property type="entry name" value="PKS_KR"/>
    <property type="match status" value="1"/>
</dbReference>
<comment type="similarity">
    <text evidence="1">Belongs to the short-chain dehydrogenases/reductases (SDR) family.</text>
</comment>
<feature type="domain" description="Ketoreductase" evidence="3">
    <location>
        <begin position="40"/>
        <end position="218"/>
    </location>
</feature>
<dbReference type="GO" id="GO:0016491">
    <property type="term" value="F:oxidoreductase activity"/>
    <property type="evidence" value="ECO:0007669"/>
    <property type="project" value="UniProtKB-KW"/>
</dbReference>
<name>A0A177BWW5_9PLEO</name>
<gene>
    <name evidence="4" type="ORF">CC84DRAFT_1200407</name>
</gene>
<accession>A0A177BWW5</accession>
<protein>
    <submittedName>
        <fullName evidence="4">NAD(P)-binding protein</fullName>
    </submittedName>
</protein>
<dbReference type="EMBL" id="KV441564">
    <property type="protein sequence ID" value="OAF98809.1"/>
    <property type="molecule type" value="Genomic_DNA"/>
</dbReference>